<proteinExistence type="predicted"/>
<keyword evidence="2" id="KW-0028">Amino-acid biosynthesis</keyword>
<evidence type="ECO:0000313" key="10">
    <source>
        <dbReference type="Proteomes" id="UP001165082"/>
    </source>
</evidence>
<dbReference type="InterPro" id="IPR036554">
    <property type="entry name" value="GHMP_kinase_C_sf"/>
</dbReference>
<accession>A0A9W7A3L8</accession>
<feature type="non-terminal residue" evidence="9">
    <location>
        <position position="1"/>
    </location>
</feature>
<dbReference type="PRINTS" id="PR00958">
    <property type="entry name" value="HOMSERKINASE"/>
</dbReference>
<dbReference type="GO" id="GO:0008652">
    <property type="term" value="P:amino acid biosynthetic process"/>
    <property type="evidence" value="ECO:0007669"/>
    <property type="project" value="UniProtKB-KW"/>
</dbReference>
<dbReference type="GO" id="GO:0016301">
    <property type="term" value="F:kinase activity"/>
    <property type="evidence" value="ECO:0007669"/>
    <property type="project" value="UniProtKB-KW"/>
</dbReference>
<protein>
    <recommendedName>
        <fullName evidence="11">Homoserine kinase</fullName>
    </recommendedName>
</protein>
<dbReference type="InterPro" id="IPR014721">
    <property type="entry name" value="Ribsml_uS5_D2-typ_fold_subgr"/>
</dbReference>
<evidence type="ECO:0000256" key="1">
    <source>
        <dbReference type="ARBA" id="ARBA00004474"/>
    </source>
</evidence>
<dbReference type="Gene3D" id="3.30.70.890">
    <property type="entry name" value="GHMP kinase, C-terminal domain"/>
    <property type="match status" value="1"/>
</dbReference>
<evidence type="ECO:0000256" key="6">
    <source>
        <dbReference type="ARBA" id="ARBA00022840"/>
    </source>
</evidence>
<keyword evidence="4" id="KW-0547">Nucleotide-binding</keyword>
<dbReference type="InterPro" id="IPR006203">
    <property type="entry name" value="GHMP_knse_ATP-bd_CS"/>
</dbReference>
<evidence type="ECO:0000259" key="7">
    <source>
        <dbReference type="Pfam" id="PF00288"/>
    </source>
</evidence>
<keyword evidence="6" id="KW-0067">ATP-binding</keyword>
<evidence type="ECO:0008006" key="11">
    <source>
        <dbReference type="Google" id="ProtNLM"/>
    </source>
</evidence>
<evidence type="ECO:0000259" key="8">
    <source>
        <dbReference type="Pfam" id="PF08544"/>
    </source>
</evidence>
<dbReference type="InterPro" id="IPR020568">
    <property type="entry name" value="Ribosomal_Su5_D2-typ_SF"/>
</dbReference>
<evidence type="ECO:0000256" key="2">
    <source>
        <dbReference type="ARBA" id="ARBA00022605"/>
    </source>
</evidence>
<feature type="domain" description="GHMP kinase N-terminal" evidence="7">
    <location>
        <begin position="8"/>
        <end position="87"/>
    </location>
</feature>
<dbReference type="InterPro" id="IPR013750">
    <property type="entry name" value="GHMP_kinase_C_dom"/>
</dbReference>
<dbReference type="Proteomes" id="UP001165082">
    <property type="component" value="Unassembled WGS sequence"/>
</dbReference>
<dbReference type="GO" id="GO:0009536">
    <property type="term" value="C:plastid"/>
    <property type="evidence" value="ECO:0007669"/>
    <property type="project" value="UniProtKB-SubCell"/>
</dbReference>
<dbReference type="PROSITE" id="PS00627">
    <property type="entry name" value="GHMP_KINASES_ATP"/>
    <property type="match status" value="1"/>
</dbReference>
<organism evidence="9 10">
    <name type="scientific">Triparma retinervis</name>
    <dbReference type="NCBI Taxonomy" id="2557542"/>
    <lineage>
        <taxon>Eukaryota</taxon>
        <taxon>Sar</taxon>
        <taxon>Stramenopiles</taxon>
        <taxon>Ochrophyta</taxon>
        <taxon>Bolidophyceae</taxon>
        <taxon>Parmales</taxon>
        <taxon>Triparmaceae</taxon>
        <taxon>Triparma</taxon>
    </lineage>
</organism>
<dbReference type="InterPro" id="IPR006204">
    <property type="entry name" value="GHMP_kinase_N_dom"/>
</dbReference>
<dbReference type="SUPFAM" id="SSF55060">
    <property type="entry name" value="GHMP Kinase, C-terminal domain"/>
    <property type="match status" value="1"/>
</dbReference>
<dbReference type="Pfam" id="PF08544">
    <property type="entry name" value="GHMP_kinases_C"/>
    <property type="match status" value="1"/>
</dbReference>
<feature type="domain" description="GHMP kinase C-terminal" evidence="8">
    <location>
        <begin position="123"/>
        <end position="182"/>
    </location>
</feature>
<evidence type="ECO:0000256" key="3">
    <source>
        <dbReference type="ARBA" id="ARBA00022679"/>
    </source>
</evidence>
<comment type="caution">
    <text evidence="9">The sequence shown here is derived from an EMBL/GenBank/DDBJ whole genome shotgun (WGS) entry which is preliminary data.</text>
</comment>
<dbReference type="AlphaFoldDB" id="A0A9W7A3L8"/>
<dbReference type="GO" id="GO:0005524">
    <property type="term" value="F:ATP binding"/>
    <property type="evidence" value="ECO:0007669"/>
    <property type="project" value="UniProtKB-KW"/>
</dbReference>
<evidence type="ECO:0000313" key="9">
    <source>
        <dbReference type="EMBL" id="GMH62287.1"/>
    </source>
</evidence>
<dbReference type="OrthoDB" id="195231at2759"/>
<evidence type="ECO:0000256" key="4">
    <source>
        <dbReference type="ARBA" id="ARBA00022741"/>
    </source>
</evidence>
<dbReference type="PANTHER" id="PTHR20861:SF1">
    <property type="entry name" value="HOMOSERINE KINASE"/>
    <property type="match status" value="1"/>
</dbReference>
<dbReference type="SUPFAM" id="SSF54211">
    <property type="entry name" value="Ribosomal protein S5 domain 2-like"/>
    <property type="match status" value="1"/>
</dbReference>
<reference evidence="9" key="1">
    <citation type="submission" date="2022-07" db="EMBL/GenBank/DDBJ databases">
        <title>Genome analysis of Parmales, a sister group of diatoms, reveals the evolutionary specialization of diatoms from phago-mixotrophs to photoautotrophs.</title>
        <authorList>
            <person name="Ban H."/>
            <person name="Sato S."/>
            <person name="Yoshikawa S."/>
            <person name="Kazumasa Y."/>
            <person name="Nakamura Y."/>
            <person name="Ichinomiya M."/>
            <person name="Saitoh K."/>
            <person name="Sato N."/>
            <person name="Blanc-Mathieu R."/>
            <person name="Endo H."/>
            <person name="Kuwata A."/>
            <person name="Ogata H."/>
        </authorList>
    </citation>
    <scope>NUCLEOTIDE SEQUENCE</scope>
</reference>
<dbReference type="Pfam" id="PF00288">
    <property type="entry name" value="GHMP_kinases_N"/>
    <property type="match status" value="1"/>
</dbReference>
<keyword evidence="5" id="KW-0418">Kinase</keyword>
<dbReference type="Gene3D" id="3.30.230.10">
    <property type="match status" value="1"/>
</dbReference>
<evidence type="ECO:0000256" key="5">
    <source>
        <dbReference type="ARBA" id="ARBA00022777"/>
    </source>
</evidence>
<dbReference type="PANTHER" id="PTHR20861">
    <property type="entry name" value="HOMOSERINE/4-DIPHOSPHOCYTIDYL-2-C-METHYL-D-ERYTHRITOL KINASE"/>
    <property type="match status" value="1"/>
</dbReference>
<name>A0A9W7A3L8_9STRA</name>
<keyword evidence="10" id="KW-1185">Reference proteome</keyword>
<keyword evidence="3" id="KW-0808">Transferase</keyword>
<sequence>SNYVCVGLKAAFEIAGKEVPPLKYTINSQVPFARGLGSSSAAIVGGIIAGLVLAGHKLPCWGSEALLQIASKIEGHPDNVAPAIYGGIQLGIDNGERNALGPNISRKDAAFNIGRVAYLVNGLNHGNLDCLKHGCEDALHQPQRGAAIYRYLYPMISAAEAAGANACYLSGAGPTVMALTSGSSGDIFTQHEKELNHVEVAKAMKRSARESGIEGRVVVTNIASEGAKVIRVEPPFSSEENGEIIYKDGKV</sequence>
<dbReference type="EMBL" id="BRXZ01001099">
    <property type="protein sequence ID" value="GMH62287.1"/>
    <property type="molecule type" value="Genomic_DNA"/>
</dbReference>
<gene>
    <name evidence="9" type="ORF">TrRE_jg13558</name>
</gene>
<comment type="subcellular location">
    <subcellularLocation>
        <location evidence="1">Plastid</location>
    </subcellularLocation>
</comment>